<accession>A0A8H6ZJD3</accession>
<feature type="compositionally biased region" description="Low complexity" evidence="1">
    <location>
        <begin position="323"/>
        <end position="335"/>
    </location>
</feature>
<organism evidence="2 3">
    <name type="scientific">Mycena sanguinolenta</name>
    <dbReference type="NCBI Taxonomy" id="230812"/>
    <lineage>
        <taxon>Eukaryota</taxon>
        <taxon>Fungi</taxon>
        <taxon>Dikarya</taxon>
        <taxon>Basidiomycota</taxon>
        <taxon>Agaricomycotina</taxon>
        <taxon>Agaricomycetes</taxon>
        <taxon>Agaricomycetidae</taxon>
        <taxon>Agaricales</taxon>
        <taxon>Marasmiineae</taxon>
        <taxon>Mycenaceae</taxon>
        <taxon>Mycena</taxon>
    </lineage>
</organism>
<dbReference type="AlphaFoldDB" id="A0A8H6ZJD3"/>
<reference evidence="2" key="1">
    <citation type="submission" date="2020-05" db="EMBL/GenBank/DDBJ databases">
        <title>Mycena genomes resolve the evolution of fungal bioluminescence.</title>
        <authorList>
            <person name="Tsai I.J."/>
        </authorList>
    </citation>
    <scope>NUCLEOTIDE SEQUENCE</scope>
    <source>
        <strain evidence="2">160909Yilan</strain>
    </source>
</reference>
<sequence>MSKPTHIPSWALLVSNATQPRFFNAPEYQAGGTRTQYTPRIRERLKLDGARESRLRRHKRIRCRGRRPLGRHKLQKSTTYGSRHPRSTPTVKVLKTPSAPDFRPEEHVQTRASWRERTRRRRSSRPPALKTTRTRTHMDLRVPDTCEPTPSRPAIVIRPTLPLRPDPPLRSAFPYRTPLSFRPGCVAVELAESLADSTRRAFLSVLKTVSARFLTQRPERVLRVVERSKPRARRSSTLEIPSRISARVASFQIDGSVLEDTTHERVRTACEPPSSRRRSRPPRSAAPSRPNLAVPVTYRQLQRAPRPYWHRPPSPRARTDVVAASSHSAPRSAASVTSNTPAVSNAAHRIVDIRTSSASVAKPQSPARAVRVESRTRCECEIANPRQLSSVPVCGASVRALTKLLVSSQYQTPRAPHSPRTRATSSLCEPAVFGIDASKDARGMD</sequence>
<evidence type="ECO:0000256" key="1">
    <source>
        <dbReference type="SAM" id="MobiDB-lite"/>
    </source>
</evidence>
<feature type="compositionally biased region" description="Basic and acidic residues" evidence="1">
    <location>
        <begin position="102"/>
        <end position="116"/>
    </location>
</feature>
<feature type="region of interest" description="Disordered" evidence="1">
    <location>
        <begin position="260"/>
        <end position="341"/>
    </location>
</feature>
<proteinExistence type="predicted"/>
<feature type="region of interest" description="Disordered" evidence="1">
    <location>
        <begin position="65"/>
        <end position="136"/>
    </location>
</feature>
<feature type="compositionally biased region" description="Basic residues" evidence="1">
    <location>
        <begin position="65"/>
        <end position="75"/>
    </location>
</feature>
<protein>
    <submittedName>
        <fullName evidence="2">Uncharacterized protein</fullName>
    </submittedName>
</protein>
<gene>
    <name evidence="2" type="ORF">MSAN_00224000</name>
</gene>
<dbReference type="EMBL" id="JACAZH010000001">
    <property type="protein sequence ID" value="KAF7378001.1"/>
    <property type="molecule type" value="Genomic_DNA"/>
</dbReference>
<name>A0A8H6ZJD3_9AGAR</name>
<evidence type="ECO:0000313" key="3">
    <source>
        <dbReference type="Proteomes" id="UP000623467"/>
    </source>
</evidence>
<keyword evidence="3" id="KW-1185">Reference proteome</keyword>
<evidence type="ECO:0000313" key="2">
    <source>
        <dbReference type="EMBL" id="KAF7378001.1"/>
    </source>
</evidence>
<dbReference type="Proteomes" id="UP000623467">
    <property type="component" value="Unassembled WGS sequence"/>
</dbReference>
<comment type="caution">
    <text evidence="2">The sequence shown here is derived from an EMBL/GenBank/DDBJ whole genome shotgun (WGS) entry which is preliminary data.</text>
</comment>